<name>A0A521FUA8_9RHOB</name>
<sequence>MTSREFAEDHPSLSEAEAERLVLAHGHDPAEARDDLGAAFTTTADLLGWLGY</sequence>
<evidence type="ECO:0000313" key="2">
    <source>
        <dbReference type="Proteomes" id="UP000319014"/>
    </source>
</evidence>
<dbReference type="RefSeq" id="WP_185958775.1">
    <property type="nucleotide sequence ID" value="NZ_FXTK01000041.1"/>
</dbReference>
<gene>
    <name evidence="1" type="ORF">SAMN06265221_1412</name>
</gene>
<organism evidence="1 2">
    <name type="scientific">Paracoccus laeviglucosivorans</name>
    <dbReference type="NCBI Taxonomy" id="1197861"/>
    <lineage>
        <taxon>Bacteria</taxon>
        <taxon>Pseudomonadati</taxon>
        <taxon>Pseudomonadota</taxon>
        <taxon>Alphaproteobacteria</taxon>
        <taxon>Rhodobacterales</taxon>
        <taxon>Paracoccaceae</taxon>
        <taxon>Paracoccus</taxon>
    </lineage>
</organism>
<protein>
    <submittedName>
        <fullName evidence="1">Uncharacterized protein</fullName>
    </submittedName>
</protein>
<accession>A0A521FUA8</accession>
<proteinExistence type="predicted"/>
<dbReference type="EMBL" id="FXTK01000041">
    <property type="protein sequence ID" value="SMO99160.1"/>
    <property type="molecule type" value="Genomic_DNA"/>
</dbReference>
<evidence type="ECO:0000313" key="1">
    <source>
        <dbReference type="EMBL" id="SMO99160.1"/>
    </source>
</evidence>
<dbReference type="AlphaFoldDB" id="A0A521FUA8"/>
<reference evidence="1 2" key="1">
    <citation type="submission" date="2017-05" db="EMBL/GenBank/DDBJ databases">
        <authorList>
            <person name="Varghese N."/>
            <person name="Submissions S."/>
        </authorList>
    </citation>
    <scope>NUCLEOTIDE SEQUENCE [LARGE SCALE GENOMIC DNA]</scope>
    <source>
        <strain evidence="1 2">DSM 100094</strain>
    </source>
</reference>
<dbReference type="Proteomes" id="UP000319014">
    <property type="component" value="Unassembled WGS sequence"/>
</dbReference>
<keyword evidence="2" id="KW-1185">Reference proteome</keyword>